<dbReference type="PANTHER" id="PTHR32309:SF31">
    <property type="entry name" value="CAPSULAR EXOPOLYSACCHARIDE FAMILY"/>
    <property type="match status" value="1"/>
</dbReference>
<reference evidence="9 10" key="1">
    <citation type="submission" date="2019-02" db="EMBL/GenBank/DDBJ databases">
        <title>Deep-cultivation of Planctomycetes and their phenomic and genomic characterization uncovers novel biology.</title>
        <authorList>
            <person name="Wiegand S."/>
            <person name="Jogler M."/>
            <person name="Boedeker C."/>
            <person name="Pinto D."/>
            <person name="Vollmers J."/>
            <person name="Rivas-Marin E."/>
            <person name="Kohn T."/>
            <person name="Peeters S.H."/>
            <person name="Heuer A."/>
            <person name="Rast P."/>
            <person name="Oberbeckmann S."/>
            <person name="Bunk B."/>
            <person name="Jeske O."/>
            <person name="Meyerdierks A."/>
            <person name="Storesund J.E."/>
            <person name="Kallscheuer N."/>
            <person name="Luecker S."/>
            <person name="Lage O.M."/>
            <person name="Pohl T."/>
            <person name="Merkel B.J."/>
            <person name="Hornburger P."/>
            <person name="Mueller R.-W."/>
            <person name="Bruemmer F."/>
            <person name="Labrenz M."/>
            <person name="Spormann A.M."/>
            <person name="Op den Camp H."/>
            <person name="Overmann J."/>
            <person name="Amann R."/>
            <person name="Jetten M.S.M."/>
            <person name="Mascher T."/>
            <person name="Medema M.H."/>
            <person name="Devos D.P."/>
            <person name="Kaster A.-K."/>
            <person name="Ovreas L."/>
            <person name="Rohde M."/>
            <person name="Galperin M.Y."/>
            <person name="Jogler C."/>
        </authorList>
    </citation>
    <scope>NUCLEOTIDE SEQUENCE [LARGE SCALE GENOMIC DNA]</scope>
    <source>
        <strain evidence="9 10">Pla175</strain>
    </source>
</reference>
<feature type="coiled-coil region" evidence="6">
    <location>
        <begin position="147"/>
        <end position="185"/>
    </location>
</feature>
<keyword evidence="5 7" id="KW-0472">Membrane</keyword>
<gene>
    <name evidence="9" type="ORF">Pla175_08060</name>
</gene>
<dbReference type="PANTHER" id="PTHR32309">
    <property type="entry name" value="TYROSINE-PROTEIN KINASE"/>
    <property type="match status" value="1"/>
</dbReference>
<evidence type="ECO:0000256" key="1">
    <source>
        <dbReference type="ARBA" id="ARBA00004651"/>
    </source>
</evidence>
<evidence type="ECO:0000313" key="10">
    <source>
        <dbReference type="Proteomes" id="UP000317429"/>
    </source>
</evidence>
<dbReference type="AlphaFoldDB" id="A0A518D7I4"/>
<keyword evidence="6" id="KW-0175">Coiled coil</keyword>
<proteinExistence type="predicted"/>
<feature type="domain" description="Polysaccharide chain length determinant N-terminal" evidence="8">
    <location>
        <begin position="13"/>
        <end position="99"/>
    </location>
</feature>
<name>A0A518D7I4_9BACT</name>
<keyword evidence="3 7" id="KW-0812">Transmembrane</keyword>
<evidence type="ECO:0000256" key="7">
    <source>
        <dbReference type="SAM" id="Phobius"/>
    </source>
</evidence>
<dbReference type="EMBL" id="CP036291">
    <property type="protein sequence ID" value="QDU87444.1"/>
    <property type="molecule type" value="Genomic_DNA"/>
</dbReference>
<sequence length="504" mass="54191">MPPQPEAGLSPREVVRLLQEHWRVWALPALAGLLLAGAYAALSTRQWKATQGLLVRSEAAGFAEQRLGKFTDLAEMKTLQETVLEVARSQSVVEATLKEVGPPPSRFGGWFGNRDWPTAQDVADFRDDLRLTPPGGAEFGKTEIFYISVLNKNVERAQKLVDALATQLEDRMQQLRNQRAESMVAELRQGVEIGTQRLDAQTQELSRFEAGLGADLSDLRSLVSPIGGPGEMGQRALAIEGELRQHDGERQRLEQLLATVRAAESDPNLLLATPAELLASQPALQRLKDGLVDARIAVARLSGARSASHPLVRAAQETERGVAVQLREELPAAVAGIELQLRNNAARIKTLTAKLSDVHGRAGSIARHRSEYSELIAAVDHQTRLVDASRKQLSDAEALRAGAGSASVLERIDQVEAGIRPVGPGRVTIAAAGGLGGLVLGLSVLFVFYTTPAPGAAPPAVRTATPRMTAADYDYASRPAVTPMPYDTHEAFGYSTYAGTASPR</sequence>
<dbReference type="OrthoDB" id="234267at2"/>
<evidence type="ECO:0000256" key="3">
    <source>
        <dbReference type="ARBA" id="ARBA00022692"/>
    </source>
</evidence>
<evidence type="ECO:0000313" key="9">
    <source>
        <dbReference type="EMBL" id="QDU87444.1"/>
    </source>
</evidence>
<accession>A0A518D7I4</accession>
<dbReference type="InterPro" id="IPR050445">
    <property type="entry name" value="Bact_polysacc_biosynth/exp"/>
</dbReference>
<dbReference type="Pfam" id="PF02706">
    <property type="entry name" value="Wzz"/>
    <property type="match status" value="1"/>
</dbReference>
<keyword evidence="4 7" id="KW-1133">Transmembrane helix</keyword>
<dbReference type="KEGG" id="pnd:Pla175_08060"/>
<dbReference type="Proteomes" id="UP000317429">
    <property type="component" value="Chromosome"/>
</dbReference>
<dbReference type="InterPro" id="IPR003856">
    <property type="entry name" value="LPS_length_determ_N"/>
</dbReference>
<keyword evidence="10" id="KW-1185">Reference proteome</keyword>
<evidence type="ECO:0000256" key="6">
    <source>
        <dbReference type="SAM" id="Coils"/>
    </source>
</evidence>
<feature type="transmembrane region" description="Helical" evidence="7">
    <location>
        <begin position="427"/>
        <end position="449"/>
    </location>
</feature>
<evidence type="ECO:0000256" key="5">
    <source>
        <dbReference type="ARBA" id="ARBA00023136"/>
    </source>
</evidence>
<protein>
    <submittedName>
        <fullName evidence="9">Chain length determinant protein</fullName>
    </submittedName>
</protein>
<organism evidence="9 10">
    <name type="scientific">Pirellulimonas nuda</name>
    <dbReference type="NCBI Taxonomy" id="2528009"/>
    <lineage>
        <taxon>Bacteria</taxon>
        <taxon>Pseudomonadati</taxon>
        <taxon>Planctomycetota</taxon>
        <taxon>Planctomycetia</taxon>
        <taxon>Pirellulales</taxon>
        <taxon>Lacipirellulaceae</taxon>
        <taxon>Pirellulimonas</taxon>
    </lineage>
</organism>
<dbReference type="GO" id="GO:0005886">
    <property type="term" value="C:plasma membrane"/>
    <property type="evidence" value="ECO:0007669"/>
    <property type="project" value="UniProtKB-SubCell"/>
</dbReference>
<evidence type="ECO:0000256" key="4">
    <source>
        <dbReference type="ARBA" id="ARBA00022989"/>
    </source>
</evidence>
<evidence type="ECO:0000259" key="8">
    <source>
        <dbReference type="Pfam" id="PF02706"/>
    </source>
</evidence>
<keyword evidence="2" id="KW-1003">Cell membrane</keyword>
<comment type="subcellular location">
    <subcellularLocation>
        <location evidence="1">Cell membrane</location>
        <topology evidence="1">Multi-pass membrane protein</topology>
    </subcellularLocation>
</comment>
<evidence type="ECO:0000256" key="2">
    <source>
        <dbReference type="ARBA" id="ARBA00022475"/>
    </source>
</evidence>
<dbReference type="RefSeq" id="WP_145281407.1">
    <property type="nucleotide sequence ID" value="NZ_CP036291.1"/>
</dbReference>